<keyword evidence="1" id="KW-0812">Transmembrane</keyword>
<reference evidence="2" key="1">
    <citation type="submission" date="2020-05" db="EMBL/GenBank/DDBJ databases">
        <authorList>
            <person name="Chiriac C."/>
            <person name="Salcher M."/>
            <person name="Ghai R."/>
            <person name="Kavagutti S V."/>
        </authorList>
    </citation>
    <scope>NUCLEOTIDE SEQUENCE</scope>
</reference>
<keyword evidence="1" id="KW-0472">Membrane</keyword>
<evidence type="ECO:0000256" key="1">
    <source>
        <dbReference type="SAM" id="Phobius"/>
    </source>
</evidence>
<name>A0A6J7CWB8_9ZZZZ</name>
<dbReference type="AlphaFoldDB" id="A0A6J7CWB8"/>
<evidence type="ECO:0000313" key="2">
    <source>
        <dbReference type="EMBL" id="CAB4862276.1"/>
    </source>
</evidence>
<proteinExistence type="predicted"/>
<feature type="transmembrane region" description="Helical" evidence="1">
    <location>
        <begin position="33"/>
        <end position="51"/>
    </location>
</feature>
<dbReference type="EMBL" id="CAFBLQ010000020">
    <property type="protein sequence ID" value="CAB4862276.1"/>
    <property type="molecule type" value="Genomic_DNA"/>
</dbReference>
<gene>
    <name evidence="2" type="ORF">UFOPK3423_00292</name>
</gene>
<sequence>MSRARIIDLALMLGALAAGTLLAELLGATNTGTALTFGGIAFLAMLVYVLLRR</sequence>
<organism evidence="2">
    <name type="scientific">freshwater metagenome</name>
    <dbReference type="NCBI Taxonomy" id="449393"/>
    <lineage>
        <taxon>unclassified sequences</taxon>
        <taxon>metagenomes</taxon>
        <taxon>ecological metagenomes</taxon>
    </lineage>
</organism>
<keyword evidence="1" id="KW-1133">Transmembrane helix</keyword>
<protein>
    <submittedName>
        <fullName evidence="2">Unannotated protein</fullName>
    </submittedName>
</protein>
<accession>A0A6J7CWB8</accession>